<feature type="domain" description="G-patch" evidence="2">
    <location>
        <begin position="130"/>
        <end position="178"/>
    </location>
</feature>
<name>A0AA39XNL0_9PEZI</name>
<dbReference type="SMART" id="SM00443">
    <property type="entry name" value="G_patch"/>
    <property type="match status" value="1"/>
</dbReference>
<evidence type="ECO:0000259" key="2">
    <source>
        <dbReference type="PROSITE" id="PS50174"/>
    </source>
</evidence>
<protein>
    <recommendedName>
        <fullName evidence="2">G-patch domain-containing protein</fullName>
    </recommendedName>
</protein>
<dbReference type="PANTHER" id="PTHR20923:SF1">
    <property type="entry name" value="G PATCH DOMAIN AND ANKYRIN REPEAT-CONTAINING PROTEIN 1"/>
    <property type="match status" value="1"/>
</dbReference>
<feature type="non-terminal residue" evidence="3">
    <location>
        <position position="231"/>
    </location>
</feature>
<proteinExistence type="predicted"/>
<keyword evidence="4" id="KW-1185">Reference proteome</keyword>
<evidence type="ECO:0000256" key="1">
    <source>
        <dbReference type="SAM" id="MobiDB-lite"/>
    </source>
</evidence>
<evidence type="ECO:0000313" key="3">
    <source>
        <dbReference type="EMBL" id="KAK0637333.1"/>
    </source>
</evidence>
<dbReference type="InterPro" id="IPR000467">
    <property type="entry name" value="G_patch_dom"/>
</dbReference>
<sequence>DDNDDDYDEIPLQNQRPFGSGLHKKTIAFVPATADNGRLNSTNKNLASTSARPHLDVADLYLSMVLSKDKSQLSKNDAREESSPLKICDICRLPLESAPTPGQLAETKHESSLAHQVCIPHSHPPSALDRSRMGLSILSSQGWDPDARRGLGAAQQGIQYPVKARPKDDKLGLGIQVPKNLPPPKKKQEKLLDAKKVRKMAREEARRAERIRQSLYGRDDLERYLGPGADG</sequence>
<dbReference type="EMBL" id="JAULSR010000001">
    <property type="protein sequence ID" value="KAK0637333.1"/>
    <property type="molecule type" value="Genomic_DNA"/>
</dbReference>
<dbReference type="PANTHER" id="PTHR20923">
    <property type="entry name" value="BAT4 PROTEIN-RELATED"/>
    <property type="match status" value="1"/>
</dbReference>
<feature type="non-terminal residue" evidence="3">
    <location>
        <position position="1"/>
    </location>
</feature>
<dbReference type="Proteomes" id="UP001174934">
    <property type="component" value="Unassembled WGS sequence"/>
</dbReference>
<dbReference type="GO" id="GO:0003676">
    <property type="term" value="F:nucleic acid binding"/>
    <property type="evidence" value="ECO:0007669"/>
    <property type="project" value="InterPro"/>
</dbReference>
<dbReference type="AlphaFoldDB" id="A0AA39XNL0"/>
<comment type="caution">
    <text evidence="3">The sequence shown here is derived from an EMBL/GenBank/DDBJ whole genome shotgun (WGS) entry which is preliminary data.</text>
</comment>
<dbReference type="Pfam" id="PF01585">
    <property type="entry name" value="G-patch"/>
    <property type="match status" value="1"/>
</dbReference>
<dbReference type="PROSITE" id="PS50174">
    <property type="entry name" value="G_PATCH"/>
    <property type="match status" value="1"/>
</dbReference>
<dbReference type="InterPro" id="IPR039146">
    <property type="entry name" value="GPANK1"/>
</dbReference>
<gene>
    <name evidence="3" type="ORF">B0T17DRAFT_465070</name>
</gene>
<reference evidence="3" key="1">
    <citation type="submission" date="2023-06" db="EMBL/GenBank/DDBJ databases">
        <title>Genome-scale phylogeny and comparative genomics of the fungal order Sordariales.</title>
        <authorList>
            <consortium name="Lawrence Berkeley National Laboratory"/>
            <person name="Hensen N."/>
            <person name="Bonometti L."/>
            <person name="Westerberg I."/>
            <person name="Brannstrom I.O."/>
            <person name="Guillou S."/>
            <person name="Cros-Aarteil S."/>
            <person name="Calhoun S."/>
            <person name="Haridas S."/>
            <person name="Kuo A."/>
            <person name="Mondo S."/>
            <person name="Pangilinan J."/>
            <person name="Riley R."/>
            <person name="LaButti K."/>
            <person name="Andreopoulos B."/>
            <person name="Lipzen A."/>
            <person name="Chen C."/>
            <person name="Yanf M."/>
            <person name="Daum C."/>
            <person name="Ng V."/>
            <person name="Clum A."/>
            <person name="Steindorff A."/>
            <person name="Ohm R."/>
            <person name="Martin F."/>
            <person name="Silar P."/>
            <person name="Natvig D."/>
            <person name="Lalanne C."/>
            <person name="Gautier V."/>
            <person name="Ament-velasquez S.L."/>
            <person name="Kruys A."/>
            <person name="Hutchinson M.I."/>
            <person name="Powell A.J."/>
            <person name="Barry K."/>
            <person name="Miller A.N."/>
            <person name="Grigoriev I.V."/>
            <person name="Debuchy R."/>
            <person name="Gladieux P."/>
            <person name="Thoren M.H."/>
            <person name="Johannesson H."/>
        </authorList>
    </citation>
    <scope>NUCLEOTIDE SEQUENCE</scope>
    <source>
        <strain evidence="3">SMH3391-2</strain>
    </source>
</reference>
<accession>A0AA39XNL0</accession>
<organism evidence="3 4">
    <name type="scientific">Bombardia bombarda</name>
    <dbReference type="NCBI Taxonomy" id="252184"/>
    <lineage>
        <taxon>Eukaryota</taxon>
        <taxon>Fungi</taxon>
        <taxon>Dikarya</taxon>
        <taxon>Ascomycota</taxon>
        <taxon>Pezizomycotina</taxon>
        <taxon>Sordariomycetes</taxon>
        <taxon>Sordariomycetidae</taxon>
        <taxon>Sordariales</taxon>
        <taxon>Lasiosphaeriaceae</taxon>
        <taxon>Bombardia</taxon>
    </lineage>
</organism>
<feature type="region of interest" description="Disordered" evidence="1">
    <location>
        <begin position="169"/>
        <end position="190"/>
    </location>
</feature>
<evidence type="ECO:0000313" key="4">
    <source>
        <dbReference type="Proteomes" id="UP001174934"/>
    </source>
</evidence>